<proteinExistence type="inferred from homology"/>
<evidence type="ECO:0000256" key="1">
    <source>
        <dbReference type="ARBA" id="ARBA00008891"/>
    </source>
</evidence>
<dbReference type="AlphaFoldDB" id="A0AA92UQ35"/>
<keyword evidence="2" id="KW-0378">Hydrolase</keyword>
<protein>
    <submittedName>
        <fullName evidence="5">Carbohydrate esterase</fullName>
    </submittedName>
</protein>
<organism evidence="5 6">
    <name type="scientific">Segatella copri</name>
    <dbReference type="NCBI Taxonomy" id="165179"/>
    <lineage>
        <taxon>Bacteria</taxon>
        <taxon>Pseudomonadati</taxon>
        <taxon>Bacteroidota</taxon>
        <taxon>Bacteroidia</taxon>
        <taxon>Bacteroidales</taxon>
        <taxon>Prevotellaceae</taxon>
        <taxon>Segatella</taxon>
    </lineage>
</organism>
<keyword evidence="3" id="KW-0063">Aspartyl esterase</keyword>
<accession>A0AA92UQ35</accession>
<comment type="similarity">
    <text evidence="1">Belongs to the pectinesterase family.</text>
</comment>
<sequence>MHCTNQPQGCSLFTQPKIKIIFPSKKYVISKFFRNIAPKITLKTIDMKRIFISMTGIITCMNLMAQTPVSFYPQKNAQDINIDTHLVIVFDKTVKTGSKGIITVTDKTTRKVVDRIDMSIPAGPTEGQPKNPNAVYTPVPYIYKVENVTNRNTRPGTPSGAAKEDKRKYQKTIIGGFSDAFHFYPVICHGNKATIYLHNNMLEYGHEYEIKISKGTIEGWNGKKSWTFRTKKNAPSADLSHIVVAADGSGDFSTLQGAMDWIPDSLPSEASRKKVFVKNGDYEELVYFRNKRFVTIQGESMDGVVVHYPNNEVFNPHPVDIKTNEQKGTFPSRRAAVAADNCADMIFKDITFKTDCKGQAEGFLLNGERNFAENVHVIGDGDALQVNGSAYWLNCVIDGGGDTVLGRGPSYFNHCTLSSYGAFMWIRNTRENHGNIFNDCTFKGLGKDAVIARLPDNKGRNYPDAECVLLNCTLDGVPSEGFGPIDESASTVNLLEFNSHDRNGKTIDISKRNKHVRQLDALKDAETIGKYSNASWVLNW</sequence>
<gene>
    <name evidence="5" type="ORF">DXA63_02575</name>
</gene>
<dbReference type="PANTHER" id="PTHR31321">
    <property type="entry name" value="ACYL-COA THIOESTER HYDROLASE YBHC-RELATED"/>
    <property type="match status" value="1"/>
</dbReference>
<dbReference type="InterPro" id="IPR012334">
    <property type="entry name" value="Pectin_lyas_fold"/>
</dbReference>
<evidence type="ECO:0000259" key="4">
    <source>
        <dbReference type="Pfam" id="PF01095"/>
    </source>
</evidence>
<dbReference type="InterPro" id="IPR000070">
    <property type="entry name" value="Pectinesterase_cat"/>
</dbReference>
<evidence type="ECO:0000256" key="3">
    <source>
        <dbReference type="ARBA" id="ARBA00023085"/>
    </source>
</evidence>
<dbReference type="EMBL" id="QSCI01000005">
    <property type="protein sequence ID" value="RGX97828.1"/>
    <property type="molecule type" value="Genomic_DNA"/>
</dbReference>
<dbReference type="Pfam" id="PF01095">
    <property type="entry name" value="Pectinesterase"/>
    <property type="match status" value="1"/>
</dbReference>
<dbReference type="Proteomes" id="UP000285604">
    <property type="component" value="Unassembled WGS sequence"/>
</dbReference>
<dbReference type="SUPFAM" id="SSF51126">
    <property type="entry name" value="Pectin lyase-like"/>
    <property type="match status" value="1"/>
</dbReference>
<feature type="domain" description="Pectinesterase catalytic" evidence="4">
    <location>
        <begin position="241"/>
        <end position="422"/>
    </location>
</feature>
<dbReference type="Gene3D" id="2.160.20.10">
    <property type="entry name" value="Single-stranded right-handed beta-helix, Pectin lyase-like"/>
    <property type="match status" value="1"/>
</dbReference>
<evidence type="ECO:0000256" key="2">
    <source>
        <dbReference type="ARBA" id="ARBA00022801"/>
    </source>
</evidence>
<dbReference type="InterPro" id="IPR011050">
    <property type="entry name" value="Pectin_lyase_fold/virulence"/>
</dbReference>
<comment type="caution">
    <text evidence="5">The sequence shown here is derived from an EMBL/GenBank/DDBJ whole genome shotgun (WGS) entry which is preliminary data.</text>
</comment>
<dbReference type="PANTHER" id="PTHR31321:SF57">
    <property type="entry name" value="PECTINESTERASE 53-RELATED"/>
    <property type="match status" value="1"/>
</dbReference>
<dbReference type="GO" id="GO:0030599">
    <property type="term" value="F:pectinesterase activity"/>
    <property type="evidence" value="ECO:0007669"/>
    <property type="project" value="InterPro"/>
</dbReference>
<dbReference type="GO" id="GO:0009279">
    <property type="term" value="C:cell outer membrane"/>
    <property type="evidence" value="ECO:0007669"/>
    <property type="project" value="TreeGrafter"/>
</dbReference>
<dbReference type="GO" id="GO:0042545">
    <property type="term" value="P:cell wall modification"/>
    <property type="evidence" value="ECO:0007669"/>
    <property type="project" value="InterPro"/>
</dbReference>
<evidence type="ECO:0000313" key="6">
    <source>
        <dbReference type="Proteomes" id="UP000285604"/>
    </source>
</evidence>
<name>A0AA92UQ35_9BACT</name>
<reference evidence="5 6" key="1">
    <citation type="submission" date="2018-08" db="EMBL/GenBank/DDBJ databases">
        <title>A genome reference for cultivated species of the human gut microbiota.</title>
        <authorList>
            <person name="Zou Y."/>
            <person name="Xue W."/>
            <person name="Luo G."/>
        </authorList>
    </citation>
    <scope>NUCLEOTIDE SEQUENCE [LARGE SCALE GENOMIC DNA]</scope>
    <source>
        <strain evidence="5 6">OF03-3</strain>
    </source>
</reference>
<evidence type="ECO:0000313" key="5">
    <source>
        <dbReference type="EMBL" id="RGX97828.1"/>
    </source>
</evidence>